<evidence type="ECO:0000313" key="1">
    <source>
        <dbReference type="EMBL" id="KKL88378.1"/>
    </source>
</evidence>
<dbReference type="EMBL" id="LAZR01020581">
    <property type="protein sequence ID" value="KKL88378.1"/>
    <property type="molecule type" value="Genomic_DNA"/>
</dbReference>
<organism evidence="1">
    <name type="scientific">marine sediment metagenome</name>
    <dbReference type="NCBI Taxonomy" id="412755"/>
    <lineage>
        <taxon>unclassified sequences</taxon>
        <taxon>metagenomes</taxon>
        <taxon>ecological metagenomes</taxon>
    </lineage>
</organism>
<protein>
    <submittedName>
        <fullName evidence="1">Uncharacterized protein</fullName>
    </submittedName>
</protein>
<name>A0A0F9FQ98_9ZZZZ</name>
<comment type="caution">
    <text evidence="1">The sequence shown here is derived from an EMBL/GenBank/DDBJ whole genome shotgun (WGS) entry which is preliminary data.</text>
</comment>
<reference evidence="1" key="1">
    <citation type="journal article" date="2015" name="Nature">
        <title>Complex archaea that bridge the gap between prokaryotes and eukaryotes.</title>
        <authorList>
            <person name="Spang A."/>
            <person name="Saw J.H."/>
            <person name="Jorgensen S.L."/>
            <person name="Zaremba-Niedzwiedzka K."/>
            <person name="Martijn J."/>
            <person name="Lind A.E."/>
            <person name="van Eijk R."/>
            <person name="Schleper C."/>
            <person name="Guy L."/>
            <person name="Ettema T.J."/>
        </authorList>
    </citation>
    <scope>NUCLEOTIDE SEQUENCE</scope>
</reference>
<proteinExistence type="predicted"/>
<gene>
    <name evidence="1" type="ORF">LCGC14_1925300</name>
</gene>
<sequence>MPDNEPYDGRITPDQLITMKLPEKGLSKREFKKIKKAMDNIGNNSVMAIPYLSEPLIPIVAWNEEPLKDPLDYIKSNICGGCGTMGKAWASFCIECGVAL</sequence>
<accession>A0A0F9FQ98</accession>
<dbReference type="AlphaFoldDB" id="A0A0F9FQ98"/>